<protein>
    <submittedName>
        <fullName evidence="2">DUF624 domain-containing protein</fullName>
    </submittedName>
</protein>
<feature type="transmembrane region" description="Helical" evidence="1">
    <location>
        <begin position="174"/>
        <end position="193"/>
    </location>
</feature>
<evidence type="ECO:0000256" key="1">
    <source>
        <dbReference type="SAM" id="Phobius"/>
    </source>
</evidence>
<dbReference type="AlphaFoldDB" id="A0A3R8R760"/>
<keyword evidence="1" id="KW-1133">Transmembrane helix</keyword>
<name>A0A3R8R760_9FIRM</name>
<feature type="transmembrane region" description="Helical" evidence="1">
    <location>
        <begin position="77"/>
        <end position="95"/>
    </location>
</feature>
<dbReference type="InterPro" id="IPR006938">
    <property type="entry name" value="DUF624"/>
</dbReference>
<proteinExistence type="predicted"/>
<accession>A0A3R8R760</accession>
<keyword evidence="1" id="KW-0812">Transmembrane</keyword>
<keyword evidence="1" id="KW-0472">Membrane</keyword>
<keyword evidence="3" id="KW-1185">Reference proteome</keyword>
<reference evidence="2" key="1">
    <citation type="submission" date="2018-10" db="EMBL/GenBank/DDBJ databases">
        <title>Schaedlerella arabinophila gen. nov. sp. nov., isolated from the mouse intestinal tract and comparative analysis with the genome of the closely related altered Schaedler flora strain ASF502.</title>
        <authorList>
            <person name="Miyake S."/>
            <person name="Soh M."/>
            <person name="Seedorf H."/>
        </authorList>
    </citation>
    <scope>NUCLEOTIDE SEQUENCE [LARGE SCALE GENOMIC DNA]</scope>
    <source>
        <strain evidence="2">DSM 106076</strain>
    </source>
</reference>
<gene>
    <name evidence="2" type="ORF">EBB54_21005</name>
</gene>
<sequence length="205" mass="23098">MKKLTIEHPFFEFMGRIGDWMILNVLFLLTSLPVITIGMSATAFYRVGLRRVRGESRYAAREYLQACREEWKQGTKLWLFFLAAGSVLLFDILYGKNLGRLLNIGVGILAALWCFTISYAFPLQARFQNSVRNTLANALRLAFRNFPATLVMAALNSLPAVCVAAGAFYTMVAMPLFCVAGFSCIVWINCLLLTRIFQKIEGEEV</sequence>
<organism evidence="2 3">
    <name type="scientific">Schaedlerella arabinosiphila</name>
    <dbReference type="NCBI Taxonomy" id="2044587"/>
    <lineage>
        <taxon>Bacteria</taxon>
        <taxon>Bacillati</taxon>
        <taxon>Bacillota</taxon>
        <taxon>Clostridia</taxon>
        <taxon>Lachnospirales</taxon>
        <taxon>Lachnospiraceae</taxon>
        <taxon>Schaedlerella</taxon>
    </lineage>
</organism>
<evidence type="ECO:0000313" key="3">
    <source>
        <dbReference type="Proteomes" id="UP000274920"/>
    </source>
</evidence>
<feature type="transmembrane region" description="Helical" evidence="1">
    <location>
        <begin position="20"/>
        <end position="45"/>
    </location>
</feature>
<feature type="transmembrane region" description="Helical" evidence="1">
    <location>
        <begin position="142"/>
        <end position="168"/>
    </location>
</feature>
<dbReference type="Proteomes" id="UP000274920">
    <property type="component" value="Unassembled WGS sequence"/>
</dbReference>
<comment type="caution">
    <text evidence="2">The sequence shown here is derived from an EMBL/GenBank/DDBJ whole genome shotgun (WGS) entry which is preliminary data.</text>
</comment>
<evidence type="ECO:0000313" key="2">
    <source>
        <dbReference type="EMBL" id="RRK33550.1"/>
    </source>
</evidence>
<dbReference type="RefSeq" id="WP_125128794.1">
    <property type="nucleotide sequence ID" value="NZ_RHJS01000002.1"/>
</dbReference>
<dbReference type="EMBL" id="RHJS01000002">
    <property type="protein sequence ID" value="RRK33550.1"/>
    <property type="molecule type" value="Genomic_DNA"/>
</dbReference>
<feature type="transmembrane region" description="Helical" evidence="1">
    <location>
        <begin position="101"/>
        <end position="121"/>
    </location>
</feature>
<dbReference type="Pfam" id="PF04854">
    <property type="entry name" value="DUF624"/>
    <property type="match status" value="1"/>
</dbReference>